<dbReference type="EMBL" id="JACGWJ010000011">
    <property type="protein sequence ID" value="KAL0387909.1"/>
    <property type="molecule type" value="Genomic_DNA"/>
</dbReference>
<dbReference type="SMART" id="SM00320">
    <property type="entry name" value="WD40"/>
    <property type="match status" value="4"/>
</dbReference>
<feature type="repeat" description="WD" evidence="9">
    <location>
        <begin position="124"/>
        <end position="166"/>
    </location>
</feature>
<evidence type="ECO:0000256" key="9">
    <source>
        <dbReference type="PROSITE-ProRule" id="PRU00221"/>
    </source>
</evidence>
<evidence type="ECO:0000256" key="8">
    <source>
        <dbReference type="ARBA" id="ARBA00022927"/>
    </source>
</evidence>
<reference evidence="10" key="2">
    <citation type="journal article" date="2024" name="Plant">
        <title>Genomic evolution and insights into agronomic trait innovations of Sesamum species.</title>
        <authorList>
            <person name="Miao H."/>
            <person name="Wang L."/>
            <person name="Qu L."/>
            <person name="Liu H."/>
            <person name="Sun Y."/>
            <person name="Le M."/>
            <person name="Wang Q."/>
            <person name="Wei S."/>
            <person name="Zheng Y."/>
            <person name="Lin W."/>
            <person name="Duan Y."/>
            <person name="Cao H."/>
            <person name="Xiong S."/>
            <person name="Wang X."/>
            <person name="Wei L."/>
            <person name="Li C."/>
            <person name="Ma Q."/>
            <person name="Ju M."/>
            <person name="Zhao R."/>
            <person name="Li G."/>
            <person name="Mu C."/>
            <person name="Tian Q."/>
            <person name="Mei H."/>
            <person name="Zhang T."/>
            <person name="Gao T."/>
            <person name="Zhang H."/>
        </authorList>
    </citation>
    <scope>NUCLEOTIDE SEQUENCE</scope>
    <source>
        <strain evidence="10">G02</strain>
    </source>
</reference>
<keyword evidence="6" id="KW-0256">Endoplasmic reticulum</keyword>
<evidence type="ECO:0000256" key="6">
    <source>
        <dbReference type="ARBA" id="ARBA00022824"/>
    </source>
</evidence>
<feature type="repeat" description="WD" evidence="9">
    <location>
        <begin position="301"/>
        <end position="343"/>
    </location>
</feature>
<keyword evidence="5" id="KW-0677">Repeat</keyword>
<evidence type="ECO:0000313" key="10">
    <source>
        <dbReference type="EMBL" id="KAL0387909.1"/>
    </source>
</evidence>
<dbReference type="InterPro" id="IPR036322">
    <property type="entry name" value="WD40_repeat_dom_sf"/>
</dbReference>
<dbReference type="SUPFAM" id="SSF50978">
    <property type="entry name" value="WD40 repeat-like"/>
    <property type="match status" value="1"/>
</dbReference>
<dbReference type="InterPro" id="IPR040251">
    <property type="entry name" value="SEC31-like"/>
</dbReference>
<evidence type="ECO:0000256" key="5">
    <source>
        <dbReference type="ARBA" id="ARBA00022737"/>
    </source>
</evidence>
<dbReference type="Gene3D" id="2.130.10.10">
    <property type="entry name" value="YVTN repeat-like/Quinoprotein amine dehydrogenase"/>
    <property type="match status" value="2"/>
</dbReference>
<organism evidence="10">
    <name type="scientific">Sesamum radiatum</name>
    <name type="common">Black benniseed</name>
    <dbReference type="NCBI Taxonomy" id="300843"/>
    <lineage>
        <taxon>Eukaryota</taxon>
        <taxon>Viridiplantae</taxon>
        <taxon>Streptophyta</taxon>
        <taxon>Embryophyta</taxon>
        <taxon>Tracheophyta</taxon>
        <taxon>Spermatophyta</taxon>
        <taxon>Magnoliopsida</taxon>
        <taxon>eudicotyledons</taxon>
        <taxon>Gunneridae</taxon>
        <taxon>Pentapetalae</taxon>
        <taxon>asterids</taxon>
        <taxon>lamiids</taxon>
        <taxon>Lamiales</taxon>
        <taxon>Pedaliaceae</taxon>
        <taxon>Sesamum</taxon>
    </lineage>
</organism>
<accession>A0AAW2S679</accession>
<dbReference type="AlphaFoldDB" id="A0AAW2S679"/>
<dbReference type="PROSITE" id="PS50082">
    <property type="entry name" value="WD_REPEATS_2"/>
    <property type="match status" value="2"/>
</dbReference>
<keyword evidence="4 9" id="KW-0853">WD repeat</keyword>
<dbReference type="GO" id="GO:0090110">
    <property type="term" value="P:COPII-coated vesicle cargo loading"/>
    <property type="evidence" value="ECO:0007669"/>
    <property type="project" value="TreeGrafter"/>
</dbReference>
<dbReference type="InterPro" id="IPR001680">
    <property type="entry name" value="WD40_rpt"/>
</dbReference>
<dbReference type="GO" id="GO:0015031">
    <property type="term" value="P:protein transport"/>
    <property type="evidence" value="ECO:0007669"/>
    <property type="project" value="UniProtKB-KW"/>
</dbReference>
<dbReference type="PANTHER" id="PTHR13923:SF11">
    <property type="entry name" value="SECRETORY 31, ISOFORM D"/>
    <property type="match status" value="1"/>
</dbReference>
<dbReference type="PANTHER" id="PTHR13923">
    <property type="entry name" value="SEC31-RELATED PROTEIN"/>
    <property type="match status" value="1"/>
</dbReference>
<keyword evidence="7" id="KW-0931">ER-Golgi transport</keyword>
<evidence type="ECO:0000256" key="7">
    <source>
        <dbReference type="ARBA" id="ARBA00022892"/>
    </source>
</evidence>
<dbReference type="GO" id="GO:0070971">
    <property type="term" value="C:endoplasmic reticulum exit site"/>
    <property type="evidence" value="ECO:0007669"/>
    <property type="project" value="TreeGrafter"/>
</dbReference>
<evidence type="ECO:0000256" key="1">
    <source>
        <dbReference type="ARBA" id="ARBA00004240"/>
    </source>
</evidence>
<evidence type="ECO:0000256" key="2">
    <source>
        <dbReference type="ARBA" id="ARBA00009358"/>
    </source>
</evidence>
<keyword evidence="8" id="KW-0653">Protein transport</keyword>
<evidence type="ECO:0000256" key="4">
    <source>
        <dbReference type="ARBA" id="ARBA00022574"/>
    </source>
</evidence>
<dbReference type="Pfam" id="PF00400">
    <property type="entry name" value="WD40"/>
    <property type="match status" value="2"/>
</dbReference>
<gene>
    <name evidence="10" type="ORF">Sradi_2672700</name>
</gene>
<protein>
    <submittedName>
        <fullName evidence="10">Protein transport protein SEC31B</fullName>
    </submittedName>
</protein>
<sequence length="368" mass="39712">MAWCIKSVNRSASSAFSPEGVYMAAGTMAGAVDLQFSSTANLDIFELDFVSDDQQLILAGSAPSSERFNRISWSKASGNSEECSLGLIAGGLVDGNIGLWNPKPLISPHKKGSDTSKSAFVASLSRNRGPVRGLEFNSLSPNLLASGADEGDICIWDVSKPSEPSHLLALKMQGWRSLNLPWYSAFISVSIPESILTGNRITASAASVVLFQRHCTSNFSATGSATQGEISYLSWNSKVQMILASTSYNGTTVSLIQLEGDALFAVEPRFATQLIVASDEDSSPSLRLWDMRNIMSPVKEFVGHTKGVIAMSWCPIDSSYLLTCAKDNRTICWDTLSGEIVAELPAGTNWNFDVHWYSKVPGVISIFI</sequence>
<dbReference type="InterPro" id="IPR015943">
    <property type="entry name" value="WD40/YVTN_repeat-like_dom_sf"/>
</dbReference>
<dbReference type="GO" id="GO:0007029">
    <property type="term" value="P:endoplasmic reticulum organization"/>
    <property type="evidence" value="ECO:0007669"/>
    <property type="project" value="TreeGrafter"/>
</dbReference>
<name>A0AAW2S679_SESRA</name>
<dbReference type="GO" id="GO:0005198">
    <property type="term" value="F:structural molecule activity"/>
    <property type="evidence" value="ECO:0007669"/>
    <property type="project" value="TreeGrafter"/>
</dbReference>
<proteinExistence type="inferred from homology"/>
<evidence type="ECO:0000256" key="3">
    <source>
        <dbReference type="ARBA" id="ARBA00022448"/>
    </source>
</evidence>
<keyword evidence="3" id="KW-0813">Transport</keyword>
<dbReference type="GO" id="GO:0030127">
    <property type="term" value="C:COPII vesicle coat"/>
    <property type="evidence" value="ECO:0007669"/>
    <property type="project" value="TreeGrafter"/>
</dbReference>
<comment type="caution">
    <text evidence="10">The sequence shown here is derived from an EMBL/GenBank/DDBJ whole genome shotgun (WGS) entry which is preliminary data.</text>
</comment>
<comment type="similarity">
    <text evidence="2">Belongs to the WD repeat SEC31 family.</text>
</comment>
<reference evidence="10" key="1">
    <citation type="submission" date="2020-06" db="EMBL/GenBank/DDBJ databases">
        <authorList>
            <person name="Li T."/>
            <person name="Hu X."/>
            <person name="Zhang T."/>
            <person name="Song X."/>
            <person name="Zhang H."/>
            <person name="Dai N."/>
            <person name="Sheng W."/>
            <person name="Hou X."/>
            <person name="Wei L."/>
        </authorList>
    </citation>
    <scope>NUCLEOTIDE SEQUENCE</scope>
    <source>
        <strain evidence="10">G02</strain>
        <tissue evidence="10">Leaf</tissue>
    </source>
</reference>
<comment type="subcellular location">
    <subcellularLocation>
        <location evidence="1">Endoplasmic reticulum</location>
    </subcellularLocation>
</comment>